<name>A0A829HJI6_9GAMM</name>
<proteinExistence type="predicted"/>
<dbReference type="Proteomes" id="UP000014523">
    <property type="component" value="Unassembled WGS sequence"/>
</dbReference>
<dbReference type="EMBL" id="ATGG01000011">
    <property type="protein sequence ID" value="EPF88212.1"/>
    <property type="molecule type" value="Genomic_DNA"/>
</dbReference>
<reference evidence="2 3" key="1">
    <citation type="submission" date="2013-06" db="EMBL/GenBank/DDBJ databases">
        <title>The Genome Sequence of Acinetobacter gyllenbergii CIP 110306.</title>
        <authorList>
            <consortium name="The Broad Institute Genome Sequencing Platform"/>
            <consortium name="The Broad Institute Genome Sequencing Center for Infectious Disease"/>
            <person name="Cerqueira G."/>
            <person name="Feldgarden M."/>
            <person name="Courvalin P."/>
            <person name="Perichon B."/>
            <person name="Grillot-Courvalin C."/>
            <person name="Clermont D."/>
            <person name="Rocha E."/>
            <person name="Yoon E.-J."/>
            <person name="Nemec A."/>
            <person name="Young S.K."/>
            <person name="Zeng Q."/>
            <person name="Gargeya S."/>
            <person name="Fitzgerald M."/>
            <person name="Abouelleil A."/>
            <person name="Alvarado L."/>
            <person name="Berlin A.M."/>
            <person name="Chapman S.B."/>
            <person name="Dewar J."/>
            <person name="Goldberg J."/>
            <person name="Griggs A."/>
            <person name="Gujja S."/>
            <person name="Hansen M."/>
            <person name="Howarth C."/>
            <person name="Imamovic A."/>
            <person name="Larimer J."/>
            <person name="McCowan C."/>
            <person name="Murphy C."/>
            <person name="Pearson M."/>
            <person name="Priest M."/>
            <person name="Roberts A."/>
            <person name="Saif S."/>
            <person name="Shea T."/>
            <person name="Sykes S."/>
            <person name="Wortman J."/>
            <person name="Nusbaum C."/>
            <person name="Birren B."/>
        </authorList>
    </citation>
    <scope>NUCLEOTIDE SEQUENCE [LARGE SCALE GENOMIC DNA]</scope>
    <source>
        <strain evidence="2 3">CIP 110306</strain>
    </source>
</reference>
<dbReference type="AlphaFoldDB" id="A0A829HJI6"/>
<accession>A0A829HJI6</accession>
<dbReference type="InterPro" id="IPR029060">
    <property type="entry name" value="PIN-like_dom_sf"/>
</dbReference>
<evidence type="ECO:0000259" key="1">
    <source>
        <dbReference type="Pfam" id="PF01850"/>
    </source>
</evidence>
<evidence type="ECO:0000313" key="2">
    <source>
        <dbReference type="EMBL" id="EPF88212.1"/>
    </source>
</evidence>
<feature type="domain" description="PIN" evidence="1">
    <location>
        <begin position="2"/>
        <end position="128"/>
    </location>
</feature>
<dbReference type="Gene3D" id="3.40.50.1010">
    <property type="entry name" value="5'-nuclease"/>
    <property type="match status" value="1"/>
</dbReference>
<comment type="caution">
    <text evidence="2">The sequence shown here is derived from an EMBL/GenBank/DDBJ whole genome shotgun (WGS) entry which is preliminary data.</text>
</comment>
<gene>
    <name evidence="2" type="ORF">F957_01499</name>
</gene>
<protein>
    <recommendedName>
        <fullName evidence="1">PIN domain-containing protein</fullName>
    </recommendedName>
</protein>
<evidence type="ECO:0000313" key="3">
    <source>
        <dbReference type="Proteomes" id="UP000014523"/>
    </source>
</evidence>
<sequence length="165" mass="18210">MIILDTNALITLLTADKDCAEYLNLVAYIKQCERLTLALPMPAIAEFIAGDGNDARSLSLLKPNSKFKNLDFDAKAALVAAKIYKDYKALPQNKKTQDPRQKVKVDIQILGIALSNNAKMIVTADKGVKTIIDTLGLSISVFDYVDNNYLEQMNIVDLTTSTQLQ</sequence>
<dbReference type="SUPFAM" id="SSF88723">
    <property type="entry name" value="PIN domain-like"/>
    <property type="match status" value="1"/>
</dbReference>
<dbReference type="RefSeq" id="WP_016540033.1">
    <property type="nucleotide sequence ID" value="NZ_ASQH01000001.1"/>
</dbReference>
<dbReference type="InterPro" id="IPR002716">
    <property type="entry name" value="PIN_dom"/>
</dbReference>
<dbReference type="Pfam" id="PF01850">
    <property type="entry name" value="PIN"/>
    <property type="match status" value="1"/>
</dbReference>
<organism evidence="2 3">
    <name type="scientific">Acinetobacter gyllenbergii CIP 110306 = MTCC 11365</name>
    <dbReference type="NCBI Taxonomy" id="1217657"/>
    <lineage>
        <taxon>Bacteria</taxon>
        <taxon>Pseudomonadati</taxon>
        <taxon>Pseudomonadota</taxon>
        <taxon>Gammaproteobacteria</taxon>
        <taxon>Moraxellales</taxon>
        <taxon>Moraxellaceae</taxon>
        <taxon>Acinetobacter</taxon>
    </lineage>
</organism>
<keyword evidence="3" id="KW-1185">Reference proteome</keyword>